<proteinExistence type="predicted"/>
<dbReference type="EMBL" id="CAFBMK010000215">
    <property type="protein sequence ID" value="CAB4937745.1"/>
    <property type="molecule type" value="Genomic_DNA"/>
</dbReference>
<sequence>MTRRSIWFLAGVLFLVAAVAAAVGSSTVVAAAAVAIAMAMFVMGLREAPGTRSH</sequence>
<keyword evidence="1" id="KW-0472">Membrane</keyword>
<evidence type="ECO:0000313" key="2">
    <source>
        <dbReference type="EMBL" id="CAB4937745.1"/>
    </source>
</evidence>
<name>A0A6J7J3G3_9ZZZZ</name>
<reference evidence="2" key="1">
    <citation type="submission" date="2020-05" db="EMBL/GenBank/DDBJ databases">
        <authorList>
            <person name="Chiriac C."/>
            <person name="Salcher M."/>
            <person name="Ghai R."/>
            <person name="Kavagutti S V."/>
        </authorList>
    </citation>
    <scope>NUCLEOTIDE SEQUENCE</scope>
</reference>
<protein>
    <submittedName>
        <fullName evidence="2">Unannotated protein</fullName>
    </submittedName>
</protein>
<feature type="transmembrane region" description="Helical" evidence="1">
    <location>
        <begin position="30"/>
        <end position="48"/>
    </location>
</feature>
<keyword evidence="1" id="KW-1133">Transmembrane helix</keyword>
<organism evidence="2">
    <name type="scientific">freshwater metagenome</name>
    <dbReference type="NCBI Taxonomy" id="449393"/>
    <lineage>
        <taxon>unclassified sequences</taxon>
        <taxon>metagenomes</taxon>
        <taxon>ecological metagenomes</taxon>
    </lineage>
</organism>
<keyword evidence="1" id="KW-0812">Transmembrane</keyword>
<accession>A0A6J7J3G3</accession>
<dbReference type="AlphaFoldDB" id="A0A6J7J3G3"/>
<evidence type="ECO:0000256" key="1">
    <source>
        <dbReference type="SAM" id="Phobius"/>
    </source>
</evidence>
<gene>
    <name evidence="2" type="ORF">UFOPK3564_02752</name>
</gene>